<dbReference type="Proteomes" id="UP001152795">
    <property type="component" value="Unassembled WGS sequence"/>
</dbReference>
<organism evidence="1 2">
    <name type="scientific">Paramuricea clavata</name>
    <name type="common">Red gorgonian</name>
    <name type="synonym">Violescent sea-whip</name>
    <dbReference type="NCBI Taxonomy" id="317549"/>
    <lineage>
        <taxon>Eukaryota</taxon>
        <taxon>Metazoa</taxon>
        <taxon>Cnidaria</taxon>
        <taxon>Anthozoa</taxon>
        <taxon>Octocorallia</taxon>
        <taxon>Malacalcyonacea</taxon>
        <taxon>Plexauridae</taxon>
        <taxon>Paramuricea</taxon>
    </lineage>
</organism>
<protein>
    <submittedName>
        <fullName evidence="1">Uncharacterized protein</fullName>
    </submittedName>
</protein>
<gene>
    <name evidence="1" type="ORF">PACLA_8A030222</name>
</gene>
<comment type="caution">
    <text evidence="1">The sequence shown here is derived from an EMBL/GenBank/DDBJ whole genome shotgun (WGS) entry which is preliminary data.</text>
</comment>
<sequence>MPAASPRADEALLHPKSITNIGNWNVRTLYESGNIAQATREMGKREIDIMGISETHWIGHEIATNEPTLGEVKSAIGRRKNGKSPGTDSITAELLRAGGEFSAKKIHELLKNIWKYEKVPRKWKQGLIIKLPKKENLKECKNSRGITLLSVAGKIHGRIIIDRLRNGVDKRLRMEQAGYRSGRGTTEQVFVLRNILEQVNEWQATLYPGFVNFENAFDSVHRESLWIIMKKYGIPEKLVRMVRLFYDGFRCAVEEEGEPGEWFEVTSGVKQGCNMSGFLFFMVLDWVMRRTVGNGENGIRWKFTSKLDDLDFADDIALLSSTKQQMQYKLNKLEAEARRVGLKINVEKTKMMRINPSRQEQFTIGTQDRIDDVEEFSY</sequence>
<dbReference type="CDD" id="cd01650">
    <property type="entry name" value="RT_nLTR_like"/>
    <property type="match status" value="1"/>
</dbReference>
<accession>A0A7D9IUS3</accession>
<dbReference type="InterPro" id="IPR000477">
    <property type="entry name" value="RT_dom"/>
</dbReference>
<proteinExistence type="predicted"/>
<dbReference type="OrthoDB" id="5952030at2759"/>
<dbReference type="PANTHER" id="PTHR47027:SF25">
    <property type="entry name" value="REVERSE TRANSCRIPTASE DOMAIN-CONTAINING PROTEIN"/>
    <property type="match status" value="1"/>
</dbReference>
<dbReference type="InterPro" id="IPR043502">
    <property type="entry name" value="DNA/RNA_pol_sf"/>
</dbReference>
<dbReference type="SUPFAM" id="SSF56672">
    <property type="entry name" value="DNA/RNA polymerases"/>
    <property type="match status" value="1"/>
</dbReference>
<dbReference type="EMBL" id="CACRXK020008025">
    <property type="protein sequence ID" value="CAB4013792.1"/>
    <property type="molecule type" value="Genomic_DNA"/>
</dbReference>
<evidence type="ECO:0000313" key="1">
    <source>
        <dbReference type="EMBL" id="CAB4013792.1"/>
    </source>
</evidence>
<dbReference type="Pfam" id="PF00078">
    <property type="entry name" value="RVT_1"/>
    <property type="match status" value="1"/>
</dbReference>
<evidence type="ECO:0000313" key="2">
    <source>
        <dbReference type="Proteomes" id="UP001152795"/>
    </source>
</evidence>
<name>A0A7D9IUS3_PARCT</name>
<dbReference type="PROSITE" id="PS50878">
    <property type="entry name" value="RT_POL"/>
    <property type="match status" value="1"/>
</dbReference>
<dbReference type="PANTHER" id="PTHR47027">
    <property type="entry name" value="REVERSE TRANSCRIPTASE DOMAIN-CONTAINING PROTEIN"/>
    <property type="match status" value="1"/>
</dbReference>
<dbReference type="AlphaFoldDB" id="A0A7D9IUS3"/>
<keyword evidence="2" id="KW-1185">Reference proteome</keyword>
<reference evidence="1" key="1">
    <citation type="submission" date="2020-04" db="EMBL/GenBank/DDBJ databases">
        <authorList>
            <person name="Alioto T."/>
            <person name="Alioto T."/>
            <person name="Gomez Garrido J."/>
        </authorList>
    </citation>
    <scope>NUCLEOTIDE SEQUENCE</scope>
    <source>
        <strain evidence="1">A484AB</strain>
    </source>
</reference>